<evidence type="ECO:0000259" key="5">
    <source>
        <dbReference type="PROSITE" id="PS50122"/>
    </source>
</evidence>
<feature type="active site" evidence="4">
    <location>
        <position position="266"/>
    </location>
</feature>
<keyword evidence="4" id="KW-0145">Chemotaxis</keyword>
<dbReference type="SUPFAM" id="SSF52738">
    <property type="entry name" value="Methylesterase CheB, C-terminal domain"/>
    <property type="match status" value="1"/>
</dbReference>
<dbReference type="PROSITE" id="PS50122">
    <property type="entry name" value="CHEB"/>
    <property type="match status" value="1"/>
</dbReference>
<proteinExistence type="predicted"/>
<dbReference type="PANTHER" id="PTHR42872:SF6">
    <property type="entry name" value="PROTEIN-GLUTAMATE METHYLESTERASE_PROTEIN-GLUTAMINE GLUTAMINASE"/>
    <property type="match status" value="1"/>
</dbReference>
<dbReference type="Proteomes" id="UP001198571">
    <property type="component" value="Unassembled WGS sequence"/>
</dbReference>
<evidence type="ECO:0000256" key="2">
    <source>
        <dbReference type="ARBA" id="ARBA00039140"/>
    </source>
</evidence>
<comment type="caution">
    <text evidence="6">The sequence shown here is derived from an EMBL/GenBank/DDBJ whole genome shotgun (WGS) entry which is preliminary data.</text>
</comment>
<evidence type="ECO:0000256" key="4">
    <source>
        <dbReference type="PROSITE-ProRule" id="PRU00050"/>
    </source>
</evidence>
<dbReference type="EC" id="3.1.1.61" evidence="2"/>
<keyword evidence="7" id="KW-1185">Reference proteome</keyword>
<name>A0ABS8CLK7_9RHOB</name>
<dbReference type="InterPro" id="IPR035909">
    <property type="entry name" value="CheB_C"/>
</dbReference>
<protein>
    <recommendedName>
        <fullName evidence="2">protein-glutamate methylesterase</fullName>
        <ecNumber evidence="2">3.1.1.61</ecNumber>
    </recommendedName>
</protein>
<dbReference type="PANTHER" id="PTHR42872">
    <property type="entry name" value="PROTEIN-GLUTAMATE METHYLESTERASE/PROTEIN-GLUTAMINE GLUTAMINASE"/>
    <property type="match status" value="1"/>
</dbReference>
<keyword evidence="1 4" id="KW-0378">Hydrolase</keyword>
<evidence type="ECO:0000313" key="7">
    <source>
        <dbReference type="Proteomes" id="UP001198571"/>
    </source>
</evidence>
<evidence type="ECO:0000256" key="3">
    <source>
        <dbReference type="ARBA" id="ARBA00048267"/>
    </source>
</evidence>
<feature type="active site" evidence="4">
    <location>
        <position position="171"/>
    </location>
</feature>
<dbReference type="RefSeq" id="WP_226935161.1">
    <property type="nucleotide sequence ID" value="NZ_JACDXX010000007.1"/>
</dbReference>
<dbReference type="Pfam" id="PF01339">
    <property type="entry name" value="CheB_methylest"/>
    <property type="match status" value="1"/>
</dbReference>
<evidence type="ECO:0000313" key="6">
    <source>
        <dbReference type="EMBL" id="MCB5410260.1"/>
    </source>
</evidence>
<gene>
    <name evidence="6" type="ORF">H0485_09645</name>
</gene>
<organism evidence="6 7">
    <name type="scientific">Pseudogemmobacter faecipullorum</name>
    <dbReference type="NCBI Taxonomy" id="2755041"/>
    <lineage>
        <taxon>Bacteria</taxon>
        <taxon>Pseudomonadati</taxon>
        <taxon>Pseudomonadota</taxon>
        <taxon>Alphaproteobacteria</taxon>
        <taxon>Rhodobacterales</taxon>
        <taxon>Paracoccaceae</taxon>
        <taxon>Pseudogemmobacter</taxon>
    </lineage>
</organism>
<dbReference type="InterPro" id="IPR000673">
    <property type="entry name" value="Sig_transdc_resp-reg_Me-estase"/>
</dbReference>
<dbReference type="Gene3D" id="3.40.50.180">
    <property type="entry name" value="Methylesterase CheB, C-terminal domain"/>
    <property type="match status" value="1"/>
</dbReference>
<evidence type="ECO:0000256" key="1">
    <source>
        <dbReference type="ARBA" id="ARBA00022801"/>
    </source>
</evidence>
<reference evidence="6 7" key="1">
    <citation type="submission" date="2020-07" db="EMBL/GenBank/DDBJ databases">
        <title>Pseudogemmobacter sp. nov., isolated from poultry manure in Taiwan.</title>
        <authorList>
            <person name="Lin S.-Y."/>
            <person name="Tang Y.-S."/>
            <person name="Young C.-C."/>
        </authorList>
    </citation>
    <scope>NUCLEOTIDE SEQUENCE [LARGE SCALE GENOMIC DNA]</scope>
    <source>
        <strain evidence="6 7">CC-YST710</strain>
    </source>
</reference>
<dbReference type="CDD" id="cd16432">
    <property type="entry name" value="CheB_Rec"/>
    <property type="match status" value="1"/>
</dbReference>
<sequence length="330" mass="34145">MKPRKVVLATSRAITAARLSRRISALPDYLVCGQAADLSAAYILAESCEPHLLLIGAELTRQADFDGLLALLRVIGIAWKTIPDRIADPEGRFTFPEEGDTASLLSWLSDLPAPQSTPPPPAPSAPAQAATPGFLPDRIILIGASTGGIDALLTILASFPPDCPPTVIVQHTGAAFSDSLIRLFARCAAARVVAATAGLALRPGMIMVGAGCAGHLRLDPSRPWRSDLSPGAPVSGHLPSIDVLFRSAVPFGASVSAALLTGMGRDGARGLLDLRQAGATTFAQDEASSTVYGMPRAAAELGAACETLPLSRIAAALLASCHNKPVSLVR</sequence>
<feature type="domain" description="CheB-type methylesterase" evidence="5">
    <location>
        <begin position="121"/>
        <end position="319"/>
    </location>
</feature>
<feature type="active site" evidence="4">
    <location>
        <position position="145"/>
    </location>
</feature>
<comment type="catalytic activity">
    <reaction evidence="3">
        <text>[protein]-L-glutamate 5-O-methyl ester + H2O = L-glutamyl-[protein] + methanol + H(+)</text>
        <dbReference type="Rhea" id="RHEA:23236"/>
        <dbReference type="Rhea" id="RHEA-COMP:10208"/>
        <dbReference type="Rhea" id="RHEA-COMP:10311"/>
        <dbReference type="ChEBI" id="CHEBI:15377"/>
        <dbReference type="ChEBI" id="CHEBI:15378"/>
        <dbReference type="ChEBI" id="CHEBI:17790"/>
        <dbReference type="ChEBI" id="CHEBI:29973"/>
        <dbReference type="ChEBI" id="CHEBI:82795"/>
        <dbReference type="EC" id="3.1.1.61"/>
    </reaction>
</comment>
<accession>A0ABS8CLK7</accession>
<dbReference type="EMBL" id="JACDXX010000007">
    <property type="protein sequence ID" value="MCB5410260.1"/>
    <property type="molecule type" value="Genomic_DNA"/>
</dbReference>